<dbReference type="AlphaFoldDB" id="A0A428UHI3"/>
<evidence type="ECO:0000313" key="2">
    <source>
        <dbReference type="Proteomes" id="UP000287144"/>
    </source>
</evidence>
<protein>
    <submittedName>
        <fullName evidence="1">Uncharacterized protein</fullName>
    </submittedName>
</protein>
<reference evidence="1 2" key="1">
    <citation type="submission" date="2017-06" db="EMBL/GenBank/DDBJ databases">
        <title>Comparative genomic analysis of Ambrosia Fusariam Clade fungi.</title>
        <authorList>
            <person name="Stajich J.E."/>
            <person name="Carrillo J."/>
            <person name="Kijimoto T."/>
            <person name="Eskalen A."/>
            <person name="O'Donnell K."/>
            <person name="Kasson M."/>
        </authorList>
    </citation>
    <scope>NUCLEOTIDE SEQUENCE [LARGE SCALE GENOMIC DNA]</scope>
    <source>
        <strain evidence="1 2">NRRL62579</strain>
    </source>
</reference>
<proteinExistence type="predicted"/>
<accession>A0A428UHI3</accession>
<dbReference type="Proteomes" id="UP000287144">
    <property type="component" value="Unassembled WGS sequence"/>
</dbReference>
<evidence type="ECO:0000313" key="1">
    <source>
        <dbReference type="EMBL" id="RSM13758.1"/>
    </source>
</evidence>
<organism evidence="1 2">
    <name type="scientific">Fusarium oligoseptatum</name>
    <dbReference type="NCBI Taxonomy" id="2604345"/>
    <lineage>
        <taxon>Eukaryota</taxon>
        <taxon>Fungi</taxon>
        <taxon>Dikarya</taxon>
        <taxon>Ascomycota</taxon>
        <taxon>Pezizomycotina</taxon>
        <taxon>Sordariomycetes</taxon>
        <taxon>Hypocreomycetidae</taxon>
        <taxon>Hypocreales</taxon>
        <taxon>Nectriaceae</taxon>
        <taxon>Fusarium</taxon>
        <taxon>Fusarium solani species complex</taxon>
    </lineage>
</organism>
<sequence length="74" mass="8066">MRSTVVTLTVNSLPLSGRPDTTAGTFADRYDLVSKFITATRLALAMGLSHSENSLYVGKPYETRPVNLLAKHTL</sequence>
<name>A0A428UHI3_9HYPO</name>
<gene>
    <name evidence="1" type="ORF">CEP52_001704</name>
</gene>
<dbReference type="EMBL" id="NKCK01000009">
    <property type="protein sequence ID" value="RSM13758.1"/>
    <property type="molecule type" value="Genomic_DNA"/>
</dbReference>
<keyword evidence="2" id="KW-1185">Reference proteome</keyword>
<comment type="caution">
    <text evidence="1">The sequence shown here is derived from an EMBL/GenBank/DDBJ whole genome shotgun (WGS) entry which is preliminary data.</text>
</comment>